<sequence length="162" mass="18163">MHDAGAVEFTSSWLIFLFMLAATGAIEFNISWLSLLFMLATAGAVGTVYVDTVHAVAVHASTSFWFILFFIFIAGAIGFSNFRIVLIHNYKKLFLIEARWEEDDDEEMEIENDTDGEDLEISLHAMAGIHAPKPMRIWGGLKGHSMVALIDYRSTHNFISSE</sequence>
<feature type="transmembrane region" description="Helical" evidence="1">
    <location>
        <begin position="62"/>
        <end position="86"/>
    </location>
</feature>
<feature type="transmembrane region" description="Helical" evidence="1">
    <location>
        <begin position="32"/>
        <end position="50"/>
    </location>
</feature>
<name>A0A978UGR2_ZIZJJ</name>
<dbReference type="EMBL" id="JAEACU010000011">
    <property type="protein sequence ID" value="KAH7513993.1"/>
    <property type="molecule type" value="Genomic_DNA"/>
</dbReference>
<organism evidence="2 3">
    <name type="scientific">Ziziphus jujuba var. spinosa</name>
    <dbReference type="NCBI Taxonomy" id="714518"/>
    <lineage>
        <taxon>Eukaryota</taxon>
        <taxon>Viridiplantae</taxon>
        <taxon>Streptophyta</taxon>
        <taxon>Embryophyta</taxon>
        <taxon>Tracheophyta</taxon>
        <taxon>Spermatophyta</taxon>
        <taxon>Magnoliopsida</taxon>
        <taxon>eudicotyledons</taxon>
        <taxon>Gunneridae</taxon>
        <taxon>Pentapetalae</taxon>
        <taxon>rosids</taxon>
        <taxon>fabids</taxon>
        <taxon>Rosales</taxon>
        <taxon>Rhamnaceae</taxon>
        <taxon>Paliureae</taxon>
        <taxon>Ziziphus</taxon>
    </lineage>
</organism>
<reference evidence="2" key="1">
    <citation type="journal article" date="2021" name="Front. Plant Sci.">
        <title>Chromosome-Scale Genome Assembly for Chinese Sour Jujube and Insights Into Its Genome Evolution and Domestication Signature.</title>
        <authorList>
            <person name="Shen L.-Y."/>
            <person name="Luo H."/>
            <person name="Wang X.-L."/>
            <person name="Wang X.-M."/>
            <person name="Qiu X.-J."/>
            <person name="Liu H."/>
            <person name="Zhou S.-S."/>
            <person name="Jia K.-H."/>
            <person name="Nie S."/>
            <person name="Bao Y.-T."/>
            <person name="Zhang R.-G."/>
            <person name="Yun Q.-Z."/>
            <person name="Chai Y.-H."/>
            <person name="Lu J.-Y."/>
            <person name="Li Y."/>
            <person name="Zhao S.-W."/>
            <person name="Mao J.-F."/>
            <person name="Jia S.-G."/>
            <person name="Mao Y.-M."/>
        </authorList>
    </citation>
    <scope>NUCLEOTIDE SEQUENCE</scope>
    <source>
        <strain evidence="2">AT0</strain>
        <tissue evidence="2">Leaf</tissue>
    </source>
</reference>
<evidence type="ECO:0000256" key="1">
    <source>
        <dbReference type="SAM" id="Phobius"/>
    </source>
</evidence>
<evidence type="ECO:0000313" key="2">
    <source>
        <dbReference type="EMBL" id="KAH7513993.1"/>
    </source>
</evidence>
<dbReference type="Proteomes" id="UP000813462">
    <property type="component" value="Unassembled WGS sequence"/>
</dbReference>
<accession>A0A978UGR2</accession>
<feature type="transmembrane region" description="Helical" evidence="1">
    <location>
        <begin position="6"/>
        <end position="25"/>
    </location>
</feature>
<dbReference type="AlphaFoldDB" id="A0A978UGR2"/>
<evidence type="ECO:0000313" key="3">
    <source>
        <dbReference type="Proteomes" id="UP000813462"/>
    </source>
</evidence>
<proteinExistence type="predicted"/>
<protein>
    <submittedName>
        <fullName evidence="2">Uncharacterized protein</fullName>
    </submittedName>
</protein>
<keyword evidence="1" id="KW-0472">Membrane</keyword>
<keyword evidence="1" id="KW-1133">Transmembrane helix</keyword>
<keyword evidence="1" id="KW-0812">Transmembrane</keyword>
<gene>
    <name evidence="2" type="ORF">FEM48_Zijuj11G0041500</name>
</gene>
<comment type="caution">
    <text evidence="2">The sequence shown here is derived from an EMBL/GenBank/DDBJ whole genome shotgun (WGS) entry which is preliminary data.</text>
</comment>